<dbReference type="Pfam" id="PF13202">
    <property type="entry name" value="EF-hand_5"/>
    <property type="match status" value="1"/>
</dbReference>
<dbReference type="Pfam" id="PF00149">
    <property type="entry name" value="Metallophos"/>
    <property type="match status" value="1"/>
</dbReference>
<dbReference type="RefSeq" id="XP_007510164.1">
    <property type="nucleotide sequence ID" value="XM_007510102.1"/>
</dbReference>
<dbReference type="PRINTS" id="PR00114">
    <property type="entry name" value="STPHPHTASE"/>
</dbReference>
<name>K8EKK5_9CHLO</name>
<dbReference type="SMART" id="SM00054">
    <property type="entry name" value="EFh"/>
    <property type="match status" value="4"/>
</dbReference>
<dbReference type="PROSITE" id="PS50222">
    <property type="entry name" value="EF_HAND_2"/>
    <property type="match status" value="4"/>
</dbReference>
<dbReference type="InterPro" id="IPR051134">
    <property type="entry name" value="PPP_phosphatase"/>
</dbReference>
<dbReference type="EMBL" id="FO082268">
    <property type="protein sequence ID" value="CCO18509.1"/>
    <property type="molecule type" value="Genomic_DNA"/>
</dbReference>
<dbReference type="PROSITE" id="PS00018">
    <property type="entry name" value="EF_HAND_1"/>
    <property type="match status" value="3"/>
</dbReference>
<comment type="cofactor">
    <cofactor evidence="1">
        <name>Mn(2+)</name>
        <dbReference type="ChEBI" id="CHEBI:29035"/>
    </cofactor>
</comment>
<dbReference type="PROSITE" id="PS00125">
    <property type="entry name" value="SER_THR_PHOSPHATASE"/>
    <property type="match status" value="1"/>
</dbReference>
<feature type="compositionally biased region" description="Low complexity" evidence="7">
    <location>
        <begin position="349"/>
        <end position="360"/>
    </location>
</feature>
<feature type="domain" description="EF-hand" evidence="8">
    <location>
        <begin position="913"/>
        <end position="948"/>
    </location>
</feature>
<feature type="region of interest" description="Disordered" evidence="7">
    <location>
        <begin position="819"/>
        <end position="840"/>
    </location>
</feature>
<feature type="domain" description="EF-hand" evidence="8">
    <location>
        <begin position="546"/>
        <end position="581"/>
    </location>
</feature>
<dbReference type="GO" id="GO:0004722">
    <property type="term" value="F:protein serine/threonine phosphatase activity"/>
    <property type="evidence" value="ECO:0007669"/>
    <property type="project" value="UniProtKB-EC"/>
</dbReference>
<comment type="catalytic activity">
    <reaction evidence="6">
        <text>O-phospho-L-threonyl-[protein] + H2O = L-threonyl-[protein] + phosphate</text>
        <dbReference type="Rhea" id="RHEA:47004"/>
        <dbReference type="Rhea" id="RHEA-COMP:11060"/>
        <dbReference type="Rhea" id="RHEA-COMP:11605"/>
        <dbReference type="ChEBI" id="CHEBI:15377"/>
        <dbReference type="ChEBI" id="CHEBI:30013"/>
        <dbReference type="ChEBI" id="CHEBI:43474"/>
        <dbReference type="ChEBI" id="CHEBI:61977"/>
        <dbReference type="EC" id="3.1.3.16"/>
    </reaction>
</comment>
<dbReference type="AlphaFoldDB" id="K8EKK5"/>
<evidence type="ECO:0000256" key="6">
    <source>
        <dbReference type="RuleBase" id="RU004273"/>
    </source>
</evidence>
<feature type="compositionally biased region" description="Acidic residues" evidence="7">
    <location>
        <begin position="367"/>
        <end position="392"/>
    </location>
</feature>
<dbReference type="InterPro" id="IPR004843">
    <property type="entry name" value="Calcineurin-like_PHP"/>
</dbReference>
<protein>
    <recommendedName>
        <fullName evidence="6">Serine/threonine-protein phosphatase</fullName>
        <ecNumber evidence="6">3.1.3.16</ecNumber>
    </recommendedName>
</protein>
<dbReference type="Gene3D" id="3.60.21.10">
    <property type="match status" value="1"/>
</dbReference>
<evidence type="ECO:0000256" key="2">
    <source>
        <dbReference type="ARBA" id="ARBA00008294"/>
    </source>
</evidence>
<evidence type="ECO:0000256" key="4">
    <source>
        <dbReference type="ARBA" id="ARBA00022837"/>
    </source>
</evidence>
<feature type="compositionally biased region" description="Basic and acidic residues" evidence="7">
    <location>
        <begin position="78"/>
        <end position="91"/>
    </location>
</feature>
<keyword evidence="5" id="KW-0464">Manganese</keyword>
<organism evidence="9 10">
    <name type="scientific">Bathycoccus prasinos</name>
    <dbReference type="NCBI Taxonomy" id="41875"/>
    <lineage>
        <taxon>Eukaryota</taxon>
        <taxon>Viridiplantae</taxon>
        <taxon>Chlorophyta</taxon>
        <taxon>Mamiellophyceae</taxon>
        <taxon>Mamiellales</taxon>
        <taxon>Bathycoccaceae</taxon>
        <taxon>Bathycoccus</taxon>
    </lineage>
</organism>
<dbReference type="CDD" id="cd00051">
    <property type="entry name" value="EFh"/>
    <property type="match status" value="1"/>
</dbReference>
<evidence type="ECO:0000313" key="10">
    <source>
        <dbReference type="Proteomes" id="UP000198341"/>
    </source>
</evidence>
<dbReference type="OrthoDB" id="497745at2759"/>
<dbReference type="Gene3D" id="1.10.238.10">
    <property type="entry name" value="EF-hand"/>
    <property type="match status" value="2"/>
</dbReference>
<dbReference type="InterPro" id="IPR018247">
    <property type="entry name" value="EF_Hand_1_Ca_BS"/>
</dbReference>
<feature type="domain" description="EF-hand" evidence="8">
    <location>
        <begin position="703"/>
        <end position="738"/>
    </location>
</feature>
<dbReference type="InterPro" id="IPR011992">
    <property type="entry name" value="EF-hand-dom_pair"/>
</dbReference>
<dbReference type="InterPro" id="IPR029052">
    <property type="entry name" value="Metallo-depent_PP-like"/>
</dbReference>
<dbReference type="EC" id="3.1.3.16" evidence="6"/>
<evidence type="ECO:0000256" key="5">
    <source>
        <dbReference type="ARBA" id="ARBA00023211"/>
    </source>
</evidence>
<dbReference type="Pfam" id="PF13499">
    <property type="entry name" value="EF-hand_7"/>
    <property type="match status" value="1"/>
</dbReference>
<sequence>MMMIRNRKFSIVDAVSHPFKTIAAKRKQKRATFFENLENYDEERINQRAVLLEKLRKRYEERKDLKKTTRNGSSNSKTEGRTDNDAGEKKSNNTAPASPNKTKKKMERPIIQEHDVPKLSPDALAAVVEDLRHGRDKFSMTDAMSIISGATVLFSREPNVCRVYSHEDEDGFVIIVGDIHGQLEDVLHLLTVCGMPSEKNIYVFNGDLVDRGGNGCEVVLLILAMKLQHPEFVHVNRGNHEDPHINIFGGFEEECLKKYDHGVFQAFHECFRWFPICTIVNDRAFVCHGGPPMEEDGSLVSVKRLEQIQKGPSFFESKSARRLAMKKQKKVTRKMMMLKKKRDERVKQANVAGNNNSNNAGRKKEDPEEEEEEEDDADDDDDDDDDDELSDDEYDLKTEREFLICKSMIWSDPHPNDDFVGVENSTRGAGGLFGANVTHEFLKENKLSCLVRSHQCVASGIETCHDGRLFTVFSASNYCGKSGNRGAILRLQRNDKLPQPKYAMTWKNEDCVNVDLRHKVSFHRKKGDKKRALQMAAMQASEYIIEYKRELFDHWSSIDIKGKGRITREQWADGLQTVLKLRSQWKKMFPMLVSANEVMTGGLFSMKPRKKTQSMDTLEKASSSSFKKVYVKFPEFLARYTPRLKSGCREWQEEVLDELRQALITEAKNLSSAFEKMDVDGSGSIDSKEFTKAIRNIPNLDVLSNAQILSVFNAFDVDDSGTLDLGEFSSMFEDFVSEEAENEFLLDVSSPGSPSTRARNDEVSVLWKDRSSKGRGQIAKMISLSRSFNRVLSLKEKEERGSATEEELQSIASLKKILSGGGGKGGRGEQEGDNGDDEEKVKISDVWNDDIEQAISKLFTGYKKELHHVWHTIIAAAGGERKKETHHQSISNAHFVDLMLSLDEVINGDLNVLTESSAKRLAEHMDTNKDGTIDYDEFIRATEPDVEQLNRYLAFDIDLFESQRKAGVM</sequence>
<evidence type="ECO:0000256" key="3">
    <source>
        <dbReference type="ARBA" id="ARBA00022723"/>
    </source>
</evidence>
<proteinExistence type="inferred from homology"/>
<dbReference type="GeneID" id="19012867"/>
<keyword evidence="3" id="KW-0479">Metal-binding</keyword>
<evidence type="ECO:0000256" key="1">
    <source>
        <dbReference type="ARBA" id="ARBA00001936"/>
    </source>
</evidence>
<gene>
    <name evidence="9" type="ordered locus">Bathy11g01870</name>
</gene>
<dbReference type="SUPFAM" id="SSF47473">
    <property type="entry name" value="EF-hand"/>
    <property type="match status" value="1"/>
</dbReference>
<comment type="similarity">
    <text evidence="2 6">Belongs to the PPP phosphatase family.</text>
</comment>
<evidence type="ECO:0000256" key="7">
    <source>
        <dbReference type="SAM" id="MobiDB-lite"/>
    </source>
</evidence>
<keyword evidence="6" id="KW-0378">Hydrolase</keyword>
<dbReference type="InterPro" id="IPR002048">
    <property type="entry name" value="EF_hand_dom"/>
</dbReference>
<dbReference type="PANTHER" id="PTHR45668:SF5">
    <property type="entry name" value="SERINE_THREONINE-PROTEIN PHOSPHATASE 5"/>
    <property type="match status" value="1"/>
</dbReference>
<dbReference type="PANTHER" id="PTHR45668">
    <property type="entry name" value="SERINE/THREONINE-PROTEIN PHOSPHATASE 5-RELATED"/>
    <property type="match status" value="1"/>
</dbReference>
<dbReference type="InterPro" id="IPR006186">
    <property type="entry name" value="Ser/Thr-sp_prot-phosphatase"/>
</dbReference>
<reference evidence="9 10" key="1">
    <citation type="submission" date="2011-10" db="EMBL/GenBank/DDBJ databases">
        <authorList>
            <person name="Genoscope - CEA"/>
        </authorList>
    </citation>
    <scope>NUCLEOTIDE SEQUENCE [LARGE SCALE GENOMIC DNA]</scope>
    <source>
        <strain evidence="9 10">RCC 1105</strain>
    </source>
</reference>
<accession>K8EKK5</accession>
<dbReference type="Proteomes" id="UP000198341">
    <property type="component" value="Chromosome 11"/>
</dbReference>
<feature type="region of interest" description="Disordered" evidence="7">
    <location>
        <begin position="63"/>
        <end position="115"/>
    </location>
</feature>
<feature type="domain" description="EF-hand" evidence="8">
    <location>
        <begin position="665"/>
        <end position="700"/>
    </location>
</feature>
<dbReference type="eggNOG" id="KOG0377">
    <property type="taxonomic scope" value="Eukaryota"/>
</dbReference>
<evidence type="ECO:0000259" key="8">
    <source>
        <dbReference type="PROSITE" id="PS50222"/>
    </source>
</evidence>
<dbReference type="GO" id="GO:0005509">
    <property type="term" value="F:calcium ion binding"/>
    <property type="evidence" value="ECO:0007669"/>
    <property type="project" value="InterPro"/>
</dbReference>
<dbReference type="SMART" id="SM00156">
    <property type="entry name" value="PP2Ac"/>
    <property type="match status" value="1"/>
</dbReference>
<keyword evidence="4" id="KW-0106">Calcium</keyword>
<keyword evidence="10" id="KW-1185">Reference proteome</keyword>
<dbReference type="KEGG" id="bpg:Bathy11g01870"/>
<dbReference type="STRING" id="41875.K8EKK5"/>
<dbReference type="SUPFAM" id="SSF56300">
    <property type="entry name" value="Metallo-dependent phosphatases"/>
    <property type="match status" value="1"/>
</dbReference>
<feature type="region of interest" description="Disordered" evidence="7">
    <location>
        <begin position="336"/>
        <end position="392"/>
    </location>
</feature>
<evidence type="ECO:0000313" key="9">
    <source>
        <dbReference type="EMBL" id="CCO18509.1"/>
    </source>
</evidence>